<protein>
    <recommendedName>
        <fullName evidence="4">Translational regulator CsrA</fullName>
    </recommendedName>
</protein>
<dbReference type="InterPro" id="IPR036107">
    <property type="entry name" value="CsrA_sf"/>
</dbReference>
<dbReference type="Pfam" id="PF02599">
    <property type="entry name" value="CsrA"/>
    <property type="match status" value="1"/>
</dbReference>
<dbReference type="EMBL" id="JBHSEF010000013">
    <property type="protein sequence ID" value="MFC4354687.1"/>
    <property type="molecule type" value="Genomic_DNA"/>
</dbReference>
<dbReference type="SUPFAM" id="SSF117130">
    <property type="entry name" value="CsrA-like"/>
    <property type="match status" value="1"/>
</dbReference>
<dbReference type="Proteomes" id="UP001595733">
    <property type="component" value="Unassembled WGS sequence"/>
</dbReference>
<evidence type="ECO:0000313" key="5">
    <source>
        <dbReference type="EMBL" id="MFC4354687.1"/>
    </source>
</evidence>
<dbReference type="NCBIfam" id="NF002469">
    <property type="entry name" value="PRK01712.1"/>
    <property type="match status" value="1"/>
</dbReference>
<name>A0ABV8UV43_9BACL</name>
<comment type="caution">
    <text evidence="5">The sequence shown here is derived from an EMBL/GenBank/DDBJ whole genome shotgun (WGS) entry which is preliminary data.</text>
</comment>
<accession>A0ABV8UV43</accession>
<evidence type="ECO:0000256" key="2">
    <source>
        <dbReference type="ARBA" id="ARBA00022845"/>
    </source>
</evidence>
<keyword evidence="1 4" id="KW-0963">Cytoplasm</keyword>
<evidence type="ECO:0000256" key="3">
    <source>
        <dbReference type="ARBA" id="ARBA00022884"/>
    </source>
</evidence>
<dbReference type="HAMAP" id="MF_00167">
    <property type="entry name" value="CsrA"/>
    <property type="match status" value="1"/>
</dbReference>
<dbReference type="PANTHER" id="PTHR34984:SF1">
    <property type="entry name" value="CARBON STORAGE REGULATOR"/>
    <property type="match status" value="1"/>
</dbReference>
<organism evidence="5 6">
    <name type="scientific">Chryseomicrobium palamuruense</name>
    <dbReference type="NCBI Taxonomy" id="682973"/>
    <lineage>
        <taxon>Bacteria</taxon>
        <taxon>Bacillati</taxon>
        <taxon>Bacillota</taxon>
        <taxon>Bacilli</taxon>
        <taxon>Bacillales</taxon>
        <taxon>Caryophanaceae</taxon>
        <taxon>Chryseomicrobium</taxon>
    </lineage>
</organism>
<dbReference type="RefSeq" id="WP_378140969.1">
    <property type="nucleotide sequence ID" value="NZ_JBHSEF010000013.1"/>
</dbReference>
<comment type="similarity">
    <text evidence="4">Belongs to the CsrA/RsmA family.</text>
</comment>
<comment type="function">
    <text evidence="4">A translational regulator that binds mRNA to regulate translation initiation and/or mRNA stability. Usually binds in the 5'-UTR at or near the Shine-Dalgarno sequence preventing ribosome-binding, thus repressing translation. Its main target seems to be the major flagellin gene, while its function is anatagonized by FliW.</text>
</comment>
<evidence type="ECO:0000256" key="1">
    <source>
        <dbReference type="ARBA" id="ARBA00022490"/>
    </source>
</evidence>
<evidence type="ECO:0000256" key="4">
    <source>
        <dbReference type="HAMAP-Rule" id="MF_00167"/>
    </source>
</evidence>
<comment type="subcellular location">
    <subcellularLocation>
        <location evidence="4">Cytoplasm</location>
    </subcellularLocation>
</comment>
<keyword evidence="3 4" id="KW-0694">RNA-binding</keyword>
<sequence>MLILNRKVGESIIIAEDIEVIVTSINGDSIKIGIKAPGDIGIYRKEVYEEITLENQSAKDSFKQFQKIMENK</sequence>
<reference evidence="6" key="1">
    <citation type="journal article" date="2019" name="Int. J. Syst. Evol. Microbiol.">
        <title>The Global Catalogue of Microorganisms (GCM) 10K type strain sequencing project: providing services to taxonomists for standard genome sequencing and annotation.</title>
        <authorList>
            <consortium name="The Broad Institute Genomics Platform"/>
            <consortium name="The Broad Institute Genome Sequencing Center for Infectious Disease"/>
            <person name="Wu L."/>
            <person name="Ma J."/>
        </authorList>
    </citation>
    <scope>NUCLEOTIDE SEQUENCE [LARGE SCALE GENOMIC DNA]</scope>
    <source>
        <strain evidence="6">CCUG 50353</strain>
    </source>
</reference>
<keyword evidence="6" id="KW-1185">Reference proteome</keyword>
<comment type="subunit">
    <text evidence="4">Homodimer; the beta-strands of each monomer intercalate to form a hydrophobic core, while the alpha-helices form wings that extend away from the core.</text>
</comment>
<evidence type="ECO:0000313" key="6">
    <source>
        <dbReference type="Proteomes" id="UP001595733"/>
    </source>
</evidence>
<gene>
    <name evidence="4 5" type="primary">csrA</name>
    <name evidence="5" type="ORF">ACFO0S_06355</name>
</gene>
<keyword evidence="2 4" id="KW-0810">Translation regulation</keyword>
<dbReference type="NCBIfam" id="TIGR00202">
    <property type="entry name" value="csrA"/>
    <property type="match status" value="1"/>
</dbReference>
<dbReference type="PANTHER" id="PTHR34984">
    <property type="entry name" value="CARBON STORAGE REGULATOR"/>
    <property type="match status" value="1"/>
</dbReference>
<dbReference type="InterPro" id="IPR003751">
    <property type="entry name" value="CsrA"/>
</dbReference>
<dbReference type="Gene3D" id="2.60.40.4380">
    <property type="entry name" value="Translational regulator CsrA"/>
    <property type="match status" value="1"/>
</dbReference>
<keyword evidence="4" id="KW-1005">Bacterial flagellum biogenesis</keyword>
<keyword evidence="4" id="KW-0678">Repressor</keyword>
<proteinExistence type="inferred from homology"/>